<dbReference type="EMBL" id="FNHH01000003">
    <property type="protein sequence ID" value="SDL89915.1"/>
    <property type="molecule type" value="Genomic_DNA"/>
</dbReference>
<feature type="chain" id="PRO_5011787496" evidence="1">
    <location>
        <begin position="24"/>
        <end position="142"/>
    </location>
</feature>
<keyword evidence="3" id="KW-1185">Reference proteome</keyword>
<evidence type="ECO:0000256" key="1">
    <source>
        <dbReference type="SAM" id="SignalP"/>
    </source>
</evidence>
<dbReference type="AlphaFoldDB" id="A0A1G9NVA3"/>
<evidence type="ECO:0000313" key="3">
    <source>
        <dbReference type="Proteomes" id="UP000199226"/>
    </source>
</evidence>
<keyword evidence="1" id="KW-0732">Signal</keyword>
<reference evidence="3" key="1">
    <citation type="submission" date="2016-10" db="EMBL/GenBank/DDBJ databases">
        <authorList>
            <person name="Varghese N."/>
            <person name="Submissions S."/>
        </authorList>
    </citation>
    <scope>NUCLEOTIDE SEQUENCE [LARGE SCALE GENOMIC DNA]</scope>
    <source>
        <strain evidence="3">DSM 24536</strain>
    </source>
</reference>
<sequence length="142" mass="16077">MHFNMKTISILFCLFLASSTSYGQVQIKEIQYIDQKSLLTQIDTVIFIKGKNMGITIFRVNNGSGSAHLPESDEVSHSFLISVSEYDENPESRLFSLGPFINPKLSSNKDMGESYSLQISYGVNMQRKKNRLIIAFDSVQLR</sequence>
<organism evidence="2 3">
    <name type="scientific">Daejeonella rubra</name>
    <dbReference type="NCBI Taxonomy" id="990371"/>
    <lineage>
        <taxon>Bacteria</taxon>
        <taxon>Pseudomonadati</taxon>
        <taxon>Bacteroidota</taxon>
        <taxon>Sphingobacteriia</taxon>
        <taxon>Sphingobacteriales</taxon>
        <taxon>Sphingobacteriaceae</taxon>
        <taxon>Daejeonella</taxon>
    </lineage>
</organism>
<feature type="signal peptide" evidence="1">
    <location>
        <begin position="1"/>
        <end position="23"/>
    </location>
</feature>
<name>A0A1G9NVA3_9SPHI</name>
<proteinExistence type="predicted"/>
<accession>A0A1G9NVA3</accession>
<protein>
    <submittedName>
        <fullName evidence="2">Uncharacterized protein</fullName>
    </submittedName>
</protein>
<evidence type="ECO:0000313" key="2">
    <source>
        <dbReference type="EMBL" id="SDL89915.1"/>
    </source>
</evidence>
<gene>
    <name evidence="2" type="ORF">SAMN05421813_103179</name>
</gene>
<dbReference type="Proteomes" id="UP000199226">
    <property type="component" value="Unassembled WGS sequence"/>
</dbReference>